<dbReference type="Gene3D" id="3.90.1570.30">
    <property type="match status" value="1"/>
</dbReference>
<dbReference type="Pfam" id="PF13643">
    <property type="entry name" value="DUF4145"/>
    <property type="match status" value="1"/>
</dbReference>
<dbReference type="GO" id="GO:0005829">
    <property type="term" value="C:cytosol"/>
    <property type="evidence" value="ECO:0007669"/>
    <property type="project" value="TreeGrafter"/>
</dbReference>
<dbReference type="STRING" id="477690.SAMN05216474_0115"/>
<dbReference type="RefSeq" id="WP_170853627.1">
    <property type="nucleotide sequence ID" value="NZ_FPAS01000001.1"/>
</dbReference>
<evidence type="ECO:0000256" key="1">
    <source>
        <dbReference type="SAM" id="Coils"/>
    </source>
</evidence>
<dbReference type="Pfam" id="PF08463">
    <property type="entry name" value="EcoEI_R_C"/>
    <property type="match status" value="1"/>
</dbReference>
<dbReference type="InterPro" id="IPR027417">
    <property type="entry name" value="P-loop_NTPase"/>
</dbReference>
<dbReference type="PANTHER" id="PTHR47396">
    <property type="entry name" value="TYPE I RESTRICTION ENZYME ECOKI R PROTEIN"/>
    <property type="match status" value="1"/>
</dbReference>
<dbReference type="EMBL" id="FPAS01000001">
    <property type="protein sequence ID" value="SFT36292.1"/>
    <property type="molecule type" value="Genomic_DNA"/>
</dbReference>
<sequence>MSNFKFLATEWRAIYKEAKEAEKLTFTSPKACAVICRSALEKTVNWLFNNDPDLERPYRENLGALLHEQCFKDILKPSMFREIYLLKKIGDNAAHGNSIRKEEALVALQNLYRFTAFVAVYYSENEPLILPFDESLIPTGEEIKQTLEEIQLLEKQLNLKNEQALLERKQLEEQAELIASLQQQLLDQEQNVKARKVEREQVVEIEKVVPVLVSEAKTRQMFIDVFLKEAGWSNLREGYELEYEVKGMPLTTNKSGKGYADYVLWGDNGLPLAVIEAKKTMADARKGKHQAQLYADCLEQMHQQRPIIFYTNGFENFIWDDTFYPDREVQGFYTKDELQLLIDRRSTRKDIREYKVNENIAGRYYQKEALQRVAETFVGTTTNGELKAGGRKALLVMATGSGKTRTSAALVDMLTKCNWVKRVLFLADRNALVTQAKNAFNEHLPHLSAVDLTKEKEDGSTRIVFSTYPTIMNKIDALKTDDERYYGVGHFDLIIIDEAHRSVYKKYGAIFEYFDSLLVGLTATPIDHVDRSTYQLFRVEDKNPTYGYELRDAVKDGFLVPFKGITMPIKFMREGIRYEDLDEREKEEYEEKFGDPLTGEIPESIEGSALHNWLFNTDTVDKALNHLMTHGIKVEGGDKLGKTIIFANNHKHAVFIEERFNNMYPEHAGNFLRVIDNYESKAQDLLDKFTDANQELNPQIAVSVDMMDTGVDAPRVVNLMFFKAVKSYAKFWQMIGRGTRLCPNLFGPNRDKKDFLIFDLCENFEFFGTNPDGIDGGVTTSLTQRIFEMKLDIMAEIREKMDANEEERELNESYTRELFERVSTLDEDRFQVKMKLRAKTYFSNRENWNHLKKTDYIDLKSEIAPIILPKKGDHELARRFDIIMLTIALAKLTGKVPSNYIRKAAEVGKNLSRVNVPDVKRELKTLDDLQSPNFWKQVYLRRLDEVRLTVRELMKYLESEPTEIVYTSLTDDVQLSMVNEDPVPYGNALATYRERVESYIRKNKHHLIIQKLRNNEPITKEELEALETLLFDGEERGTKETFTEEFGEQPLGVFIRSIVGLDIQAANAAFSEFIQLRNLKADQMTFIKNIISFLEKNGTIDKSMLFEAPFTDINDQGLLGVFDDADAFKVISLLDRINENAEIA</sequence>
<feature type="coiled-coil region" evidence="1">
    <location>
        <begin position="143"/>
        <end position="198"/>
    </location>
</feature>
<dbReference type="InterPro" id="IPR025285">
    <property type="entry name" value="DUF4145"/>
</dbReference>
<proteinExistence type="predicted"/>
<keyword evidence="4" id="KW-1185">Reference proteome</keyword>
<dbReference type="Pfam" id="PF04851">
    <property type="entry name" value="ResIII"/>
    <property type="match status" value="1"/>
</dbReference>
<dbReference type="Pfam" id="PF04313">
    <property type="entry name" value="HSDR_N"/>
    <property type="match status" value="1"/>
</dbReference>
<dbReference type="GO" id="GO:0009035">
    <property type="term" value="F:type I site-specific deoxyribonuclease activity"/>
    <property type="evidence" value="ECO:0007669"/>
    <property type="project" value="UniProtKB-EC"/>
</dbReference>
<evidence type="ECO:0000313" key="4">
    <source>
        <dbReference type="Proteomes" id="UP000236454"/>
    </source>
</evidence>
<dbReference type="PROSITE" id="PS51192">
    <property type="entry name" value="HELICASE_ATP_BIND_1"/>
    <property type="match status" value="1"/>
</dbReference>
<dbReference type="InterPro" id="IPR013670">
    <property type="entry name" value="EcoEI_R_C_dom"/>
</dbReference>
<dbReference type="PANTHER" id="PTHR47396:SF1">
    <property type="entry name" value="ATP-DEPENDENT HELICASE IRC3-RELATED"/>
    <property type="match status" value="1"/>
</dbReference>
<name>A0A1I6XE51_9FLAO</name>
<dbReference type="GO" id="GO:0003677">
    <property type="term" value="F:DNA binding"/>
    <property type="evidence" value="ECO:0007669"/>
    <property type="project" value="UniProtKB-KW"/>
</dbReference>
<gene>
    <name evidence="3" type="ORF">SAMN05216474_0115</name>
</gene>
<dbReference type="AlphaFoldDB" id="A0A1I6XE51"/>
<dbReference type="InterPro" id="IPR050742">
    <property type="entry name" value="Helicase_Restrict-Modif_Enz"/>
</dbReference>
<dbReference type="SUPFAM" id="SSF52540">
    <property type="entry name" value="P-loop containing nucleoside triphosphate hydrolases"/>
    <property type="match status" value="2"/>
</dbReference>
<dbReference type="Proteomes" id="UP000236454">
    <property type="component" value="Unassembled WGS sequence"/>
</dbReference>
<evidence type="ECO:0000259" key="2">
    <source>
        <dbReference type="PROSITE" id="PS51192"/>
    </source>
</evidence>
<protein>
    <submittedName>
        <fullName evidence="3">Type I restriction enzyme, R subunit</fullName>
    </submittedName>
</protein>
<evidence type="ECO:0000313" key="3">
    <source>
        <dbReference type="EMBL" id="SFT36292.1"/>
    </source>
</evidence>
<dbReference type="GO" id="GO:0009307">
    <property type="term" value="P:DNA restriction-modification system"/>
    <property type="evidence" value="ECO:0007669"/>
    <property type="project" value="UniProtKB-KW"/>
</dbReference>
<dbReference type="InterPro" id="IPR014001">
    <property type="entry name" value="Helicase_ATP-bd"/>
</dbReference>
<dbReference type="CDD" id="cd18032">
    <property type="entry name" value="DEXHc_RE_I_III_res"/>
    <property type="match status" value="1"/>
</dbReference>
<keyword evidence="1" id="KW-0175">Coiled coil</keyword>
<dbReference type="SMART" id="SM00487">
    <property type="entry name" value="DEXDc"/>
    <property type="match status" value="1"/>
</dbReference>
<dbReference type="InterPro" id="IPR006935">
    <property type="entry name" value="Helicase/UvrB_N"/>
</dbReference>
<dbReference type="Gene3D" id="3.40.50.300">
    <property type="entry name" value="P-loop containing nucleotide triphosphate hydrolases"/>
    <property type="match status" value="2"/>
</dbReference>
<reference evidence="3 4" key="1">
    <citation type="submission" date="2016-10" db="EMBL/GenBank/DDBJ databases">
        <authorList>
            <person name="de Groot N.N."/>
        </authorList>
    </citation>
    <scope>NUCLEOTIDE SEQUENCE [LARGE SCALE GENOMIC DNA]</scope>
    <source>
        <strain evidence="3 4">CGMCC 1.7005</strain>
    </source>
</reference>
<feature type="domain" description="Helicase ATP-binding" evidence="2">
    <location>
        <begin position="384"/>
        <end position="543"/>
    </location>
</feature>
<dbReference type="InterPro" id="IPR007409">
    <property type="entry name" value="Restrct_endonuc_type1_HsdR_N"/>
</dbReference>
<dbReference type="CDD" id="cd18799">
    <property type="entry name" value="SF2_C_EcoAI-like"/>
    <property type="match status" value="1"/>
</dbReference>
<organism evidence="3 4">
    <name type="scientific">Lishizhenia tianjinensis</name>
    <dbReference type="NCBI Taxonomy" id="477690"/>
    <lineage>
        <taxon>Bacteria</taxon>
        <taxon>Pseudomonadati</taxon>
        <taxon>Bacteroidota</taxon>
        <taxon>Flavobacteriia</taxon>
        <taxon>Flavobacteriales</taxon>
        <taxon>Crocinitomicaceae</taxon>
        <taxon>Lishizhenia</taxon>
    </lineage>
</organism>
<dbReference type="GO" id="GO:0005524">
    <property type="term" value="F:ATP binding"/>
    <property type="evidence" value="ECO:0007669"/>
    <property type="project" value="UniProtKB-KW"/>
</dbReference>
<accession>A0A1I6XE51</accession>